<dbReference type="Proteomes" id="UP001233999">
    <property type="component" value="Unassembled WGS sequence"/>
</dbReference>
<dbReference type="GO" id="GO:0016020">
    <property type="term" value="C:membrane"/>
    <property type="evidence" value="ECO:0007669"/>
    <property type="project" value="InterPro"/>
</dbReference>
<reference evidence="3" key="1">
    <citation type="journal article" date="2023" name="IScience">
        <title>Live-bearing cockroach genome reveals convergent evolutionary mechanisms linked to viviparity in insects and beyond.</title>
        <authorList>
            <person name="Fouks B."/>
            <person name="Harrison M.C."/>
            <person name="Mikhailova A.A."/>
            <person name="Marchal E."/>
            <person name="English S."/>
            <person name="Carruthers M."/>
            <person name="Jennings E.C."/>
            <person name="Chiamaka E.L."/>
            <person name="Frigard R.A."/>
            <person name="Pippel M."/>
            <person name="Attardo G.M."/>
            <person name="Benoit J.B."/>
            <person name="Bornberg-Bauer E."/>
            <person name="Tobe S.S."/>
        </authorList>
    </citation>
    <scope>NUCLEOTIDE SEQUENCE</scope>
    <source>
        <strain evidence="3">Stay&amp;Tobe</strain>
    </source>
</reference>
<evidence type="ECO:0000259" key="2">
    <source>
        <dbReference type="Pfam" id="PF02931"/>
    </source>
</evidence>
<reference evidence="3" key="2">
    <citation type="submission" date="2023-05" db="EMBL/GenBank/DDBJ databases">
        <authorList>
            <person name="Fouks B."/>
        </authorList>
    </citation>
    <scope>NUCLEOTIDE SEQUENCE</scope>
    <source>
        <strain evidence="3">Stay&amp;Tobe</strain>
        <tissue evidence="3">Testes</tissue>
    </source>
</reference>
<dbReference type="CDD" id="cd18989">
    <property type="entry name" value="LGIC_ECD_cation"/>
    <property type="match status" value="1"/>
</dbReference>
<feature type="domain" description="Neurotransmitter-gated ion-channel ligand-binding" evidence="2">
    <location>
        <begin position="42"/>
        <end position="246"/>
    </location>
</feature>
<sequence>MFNPSHLFTASALLIILSFINVASIGEVKCPNNYTIRTTLSKLKRHAFCKYDSFVRPVRKHSDTVDVKLRLIIRKIDFDERSDLLKIHSYFAMGWKDYHLVWNKTDFDNIDEIQVISYYLWRPDIDLLTNGDTYNPMYYYYAVCRVYYTGQVNCVPPITHTASCAANLVRWPYDQHTCKLVMGSWTHFGEEINVSLPETPIMFYDYEMNREWDLLSTRAFKETEMNCCEKNETYPTITFQFILQRHSGVYFSTVVVPAIGY</sequence>
<evidence type="ECO:0000313" key="3">
    <source>
        <dbReference type="EMBL" id="KAJ9585132.1"/>
    </source>
</evidence>
<evidence type="ECO:0000256" key="1">
    <source>
        <dbReference type="SAM" id="SignalP"/>
    </source>
</evidence>
<dbReference type="FunFam" id="2.70.170.10:FF:000028">
    <property type="entry name" value="AcetylCholine Receptor"/>
    <property type="match status" value="1"/>
</dbReference>
<dbReference type="InterPro" id="IPR036734">
    <property type="entry name" value="Neur_chan_lig-bd_sf"/>
</dbReference>
<dbReference type="InterPro" id="IPR006202">
    <property type="entry name" value="Neur_chan_lig-bd"/>
</dbReference>
<feature type="non-terminal residue" evidence="3">
    <location>
        <position position="1"/>
    </location>
</feature>
<dbReference type="SUPFAM" id="SSF63712">
    <property type="entry name" value="Nicotinic receptor ligand binding domain-like"/>
    <property type="match status" value="1"/>
</dbReference>
<feature type="chain" id="PRO_5041994369" description="Neurotransmitter-gated ion-channel ligand-binding domain-containing protein" evidence="1">
    <location>
        <begin position="26"/>
        <end position="261"/>
    </location>
</feature>
<dbReference type="Pfam" id="PF02931">
    <property type="entry name" value="Neur_chan_LBD"/>
    <property type="match status" value="1"/>
</dbReference>
<gene>
    <name evidence="3" type="ORF">L9F63_003084</name>
</gene>
<dbReference type="InterPro" id="IPR006201">
    <property type="entry name" value="Neur_channel"/>
</dbReference>
<comment type="caution">
    <text evidence="3">The sequence shown here is derived from an EMBL/GenBank/DDBJ whole genome shotgun (WGS) entry which is preliminary data.</text>
</comment>
<feature type="signal peptide" evidence="1">
    <location>
        <begin position="1"/>
        <end position="25"/>
    </location>
</feature>
<dbReference type="AlphaFoldDB" id="A0AAD8ECV7"/>
<protein>
    <recommendedName>
        <fullName evidence="2">Neurotransmitter-gated ion-channel ligand-binding domain-containing protein</fullName>
    </recommendedName>
</protein>
<dbReference type="GO" id="GO:0005230">
    <property type="term" value="F:extracellular ligand-gated monoatomic ion channel activity"/>
    <property type="evidence" value="ECO:0007669"/>
    <property type="project" value="InterPro"/>
</dbReference>
<accession>A0AAD8ECV7</accession>
<dbReference type="PANTHER" id="PTHR18945">
    <property type="entry name" value="NEUROTRANSMITTER GATED ION CHANNEL"/>
    <property type="match status" value="1"/>
</dbReference>
<proteinExistence type="predicted"/>
<name>A0AAD8ECV7_DIPPU</name>
<dbReference type="Gene3D" id="2.70.170.10">
    <property type="entry name" value="Neurotransmitter-gated ion-channel ligand-binding domain"/>
    <property type="match status" value="1"/>
</dbReference>
<dbReference type="EMBL" id="JASPKZ010007297">
    <property type="protein sequence ID" value="KAJ9585132.1"/>
    <property type="molecule type" value="Genomic_DNA"/>
</dbReference>
<keyword evidence="1" id="KW-0732">Signal</keyword>
<evidence type="ECO:0000313" key="4">
    <source>
        <dbReference type="Proteomes" id="UP001233999"/>
    </source>
</evidence>
<keyword evidence="4" id="KW-1185">Reference proteome</keyword>
<dbReference type="GO" id="GO:0004888">
    <property type="term" value="F:transmembrane signaling receptor activity"/>
    <property type="evidence" value="ECO:0007669"/>
    <property type="project" value="InterPro"/>
</dbReference>
<dbReference type="PRINTS" id="PR00252">
    <property type="entry name" value="NRIONCHANNEL"/>
</dbReference>
<organism evidence="3 4">
    <name type="scientific">Diploptera punctata</name>
    <name type="common">Pacific beetle cockroach</name>
    <dbReference type="NCBI Taxonomy" id="6984"/>
    <lineage>
        <taxon>Eukaryota</taxon>
        <taxon>Metazoa</taxon>
        <taxon>Ecdysozoa</taxon>
        <taxon>Arthropoda</taxon>
        <taxon>Hexapoda</taxon>
        <taxon>Insecta</taxon>
        <taxon>Pterygota</taxon>
        <taxon>Neoptera</taxon>
        <taxon>Polyneoptera</taxon>
        <taxon>Dictyoptera</taxon>
        <taxon>Blattodea</taxon>
        <taxon>Blaberoidea</taxon>
        <taxon>Blaberidae</taxon>
        <taxon>Diplopterinae</taxon>
        <taxon>Diploptera</taxon>
    </lineage>
</organism>